<dbReference type="KEGG" id="ccoc:CCON33237_1717"/>
<dbReference type="Gene3D" id="2.30.42.10">
    <property type="match status" value="1"/>
</dbReference>
<proteinExistence type="predicted"/>
<accession>A0A0M4SUP6</accession>
<evidence type="ECO:0000259" key="2">
    <source>
        <dbReference type="Pfam" id="PF24314"/>
    </source>
</evidence>
<dbReference type="RefSeq" id="WP_054197265.1">
    <property type="nucleotide sequence ID" value="NZ_CP012541.1"/>
</dbReference>
<keyword evidence="1" id="KW-0732">Signal</keyword>
<evidence type="ECO:0000313" key="3">
    <source>
        <dbReference type="EMBL" id="ALF48357.1"/>
    </source>
</evidence>
<dbReference type="AlphaFoldDB" id="A0A0M4SUP6"/>
<dbReference type="SUPFAM" id="SSF50156">
    <property type="entry name" value="PDZ domain-like"/>
    <property type="match status" value="2"/>
</dbReference>
<dbReference type="EMBL" id="CP012541">
    <property type="protein sequence ID" value="ALF48357.1"/>
    <property type="molecule type" value="Genomic_DNA"/>
</dbReference>
<dbReference type="PATRIC" id="fig|199.248.peg.1770"/>
<name>A0A0M4SUP6_9BACT</name>
<dbReference type="Pfam" id="PF24314">
    <property type="entry name" value="DUF7488"/>
    <property type="match status" value="1"/>
</dbReference>
<sequence>MRLKYKFALAFLLTALCLNADPRPTQEDFNACFEKNKNSIVSVNKHFGVAITKNLIAVPKSDGAPLGEYVKFDPYLQLFLVRSSKELSPVVMADETNEERIKKSTWVGILNDSNNTVMGHIKSLGQNLGDFDTLSFEYNATGEINTPCCKMIGIAVGADKFIPNRYLKHFVSYDDVYYGDIGVKFLQKEDKFFVGLVDPLGRGKMMMVDDELVSVNGIKPKSLRELNEMVLFAPKGAKLDIIVKRDKQEMLFQVPVSGEVKFNQSLDVDAPSSLDIPNFNIMPKEPQTMLDDKILVDYGITVDKNLVVTKVEPKSNAEIFGIKTGDKILGFDKQSVSSREELLEKLGELKNFTLLFTRNDFQFFARVPK</sequence>
<dbReference type="GeneID" id="28663398"/>
<feature type="chain" id="PRO_5005801781" evidence="1">
    <location>
        <begin position="21"/>
        <end position="369"/>
    </location>
</feature>
<evidence type="ECO:0000256" key="1">
    <source>
        <dbReference type="SAM" id="SignalP"/>
    </source>
</evidence>
<reference evidence="4" key="1">
    <citation type="submission" date="2015-08" db="EMBL/GenBank/DDBJ databases">
        <title>Comparative genomics of the Campylobacter concisus group.</title>
        <authorList>
            <person name="Miller W.G."/>
            <person name="Yee E."/>
            <person name="Chapman M.H."/>
            <person name="Huynh S."/>
            <person name="Bono J.L."/>
            <person name="On S.L.W."/>
            <person name="St Leger J."/>
            <person name="Foster G."/>
            <person name="Parker C.T."/>
        </authorList>
    </citation>
    <scope>NUCLEOTIDE SEQUENCE [LARGE SCALE GENOMIC DNA]</scope>
    <source>
        <strain evidence="4">ATCC 33237</strain>
    </source>
</reference>
<dbReference type="Proteomes" id="UP000066049">
    <property type="component" value="Chromosome"/>
</dbReference>
<gene>
    <name evidence="3" type="ORF">CCON33237_1717</name>
</gene>
<feature type="domain" description="DUF7488" evidence="2">
    <location>
        <begin position="26"/>
        <end position="174"/>
    </location>
</feature>
<feature type="signal peptide" evidence="1">
    <location>
        <begin position="1"/>
        <end position="20"/>
    </location>
</feature>
<dbReference type="InterPro" id="IPR055911">
    <property type="entry name" value="DUF7488"/>
</dbReference>
<organism evidence="3 4">
    <name type="scientific">Campylobacter concisus</name>
    <dbReference type="NCBI Taxonomy" id="199"/>
    <lineage>
        <taxon>Bacteria</taxon>
        <taxon>Pseudomonadati</taxon>
        <taxon>Campylobacterota</taxon>
        <taxon>Epsilonproteobacteria</taxon>
        <taxon>Campylobacterales</taxon>
        <taxon>Campylobacteraceae</taxon>
        <taxon>Campylobacter</taxon>
    </lineage>
</organism>
<protein>
    <submittedName>
        <fullName evidence="3">Putative PDZ domain protein</fullName>
    </submittedName>
</protein>
<dbReference type="InterPro" id="IPR036034">
    <property type="entry name" value="PDZ_sf"/>
</dbReference>
<evidence type="ECO:0000313" key="4">
    <source>
        <dbReference type="Proteomes" id="UP000066049"/>
    </source>
</evidence>